<dbReference type="PATRIC" id="fig|379893.4.peg.3520"/>
<dbReference type="Proteomes" id="UP000037393">
    <property type="component" value="Unassembled WGS sequence"/>
</dbReference>
<organism evidence="2 3">
    <name type="scientific">Trabulsiella odontotermitis</name>
    <dbReference type="NCBI Taxonomy" id="379893"/>
    <lineage>
        <taxon>Bacteria</taxon>
        <taxon>Pseudomonadati</taxon>
        <taxon>Pseudomonadota</taxon>
        <taxon>Gammaproteobacteria</taxon>
        <taxon>Enterobacterales</taxon>
        <taxon>Enterobacteriaceae</taxon>
        <taxon>Trabulsiella</taxon>
    </lineage>
</organism>
<gene>
    <name evidence="2" type="ORF">GM31_17345</name>
</gene>
<dbReference type="AlphaFoldDB" id="A0A0L0GZP0"/>
<accession>A0A0L0GZP0</accession>
<feature type="domain" description="YhdP central" evidence="1">
    <location>
        <begin position="1"/>
        <end position="1250"/>
    </location>
</feature>
<keyword evidence="3" id="KW-1185">Reference proteome</keyword>
<dbReference type="PANTHER" id="PTHR38690:SF1">
    <property type="entry name" value="PROTEASE"/>
    <property type="match status" value="1"/>
</dbReference>
<dbReference type="InterPro" id="IPR011836">
    <property type="entry name" value="YhdP"/>
</dbReference>
<dbReference type="STRING" id="379893.GCA_001297775_03032"/>
<reference evidence="2 3" key="1">
    <citation type="journal article" date="2015" name="Appl. Environ. Microbiol.">
        <title>The Enterobacterium Trabulsiella odontotermitis Presents Novel Adaptations Related to Its Association with Fungus-Growing Termites.</title>
        <authorList>
            <person name="Sapountzis P."/>
            <person name="Gruntjes T."/>
            <person name="Otani S."/>
            <person name="Estevez J."/>
            <person name="da Costa R.R."/>
            <person name="Plunkett G.3rd."/>
            <person name="Perna N.T."/>
            <person name="Poulsen M."/>
        </authorList>
    </citation>
    <scope>NUCLEOTIDE SEQUENCE [LARGE SCALE GENOMIC DNA]</scope>
    <source>
        <strain evidence="2 3">12</strain>
    </source>
</reference>
<dbReference type="OrthoDB" id="9762238at2"/>
<evidence type="ECO:0000259" key="1">
    <source>
        <dbReference type="Pfam" id="PF13116"/>
    </source>
</evidence>
<dbReference type="NCBIfam" id="NF008148">
    <property type="entry name" value="PRK10899.1"/>
    <property type="match status" value="1"/>
</dbReference>
<sequence>MRRLPGILLLTVAALIVIVALLVSGLRLVLPQLNTWRPQLLEKISASTGVPVDASAVTASWENFGPTLDVRDINASLNDGGELSVKRVTLALDVWQSLLHMRWQFRDLTFWQLRVHTNTPLQSNDGSDSIQTDRISDLFLRQFDHFTLRDSQLSFLTLSGQRAELTVPQLTWLNGDNRHRAEGELSLSSLTGQHGVMQVRMDLRDENGILNKGRVWLQADDIDVKPWLGRWMQDNIALESARFSLEGWMSLNKGEVESGDLWLKQGGASWQGDQQTHRLDVDNLTAHLTREREGWAMRIPDTRIAIDGTRWPTGALAMAWIPAQEVGGASGVRSDELRLRATNLDLGSLKGLLPIAAKLSPALGEMWQTTQPTGTVDTLAVDIPLQQTEKTRFQAAWNNLAWKQWKLLPGAEHFSGRIDGSVEDGALTASMQQAVMPYETVFRAPLEIEKGIANLRWVKNEKGFMLDGRDIDVQAKAVRAHGGFRYLQPEGDAPWLGILAGISTDDGGQAWRYFPENLMGKALVDYLSGAIKSGQADDATLVYSGNPHLFPYKHNEGQFQVWVPLHNATFAFQPDWPALTNLNIDLNFLNDGLWMKADDVKLGGVTANNLNAAIPDYSKEKLLIDADIHGPGKAVGPYFKETPLKDTLAATLDELQLDGDVNARLNLDIPLDGEMTTAKGNVQLQNNSLFIKPLNSTLKNLSGRFSFVNGNLQSEPMTASWFNQPLNLNFSTAEGPKSYNVNVNLDANWQPTRTGLLPKAIDEALSGSVPWEGKVGIEIPYKGGSKYTVDITGDLKNVSSHLPPPVDKQAGKAMPVKINVEGGMDSFNLTGKLGGAEYFNSRWLLDNKLTLDRAIWASDSRSVPPLPDQPGVELNLPPMDGAQWLALFQQGAADNVSNAARFPERVTLRTPMLALAGQQWNNLSLVSQPTADGATVEAQGREINASLTMRKNAPWLAAIRYLYYNPSSVKGDSPESTLLGGQRVNFQNWPALQLRCTECWLWGQKYGRIDGDFSVNGDTLSLTGGVLDTGFGHITASGVWVNGQTGQRTSLKGKVRGDKVDAATNFFGVETPIRGSSFTTDYDLHWRAEPWKPDVASLNGIIKARLGKGEFTDLSSGHAGQLLRLLSVDALLRKLRFDFSDTFSEGFWFDSIRSTAWIKDGILHTDDTLVDGLEADIAMKGSVNLVRRELDMEAVVAPEISATVGVAAAFAVNPIIGAAVFAASKVLGPLWSKVSILRYRITGPVDKPQINEVLRQARSETTQ</sequence>
<dbReference type="EMBL" id="JNGI01000037">
    <property type="protein sequence ID" value="KNC93943.1"/>
    <property type="molecule type" value="Genomic_DNA"/>
</dbReference>
<protein>
    <recommendedName>
        <fullName evidence="1">YhdP central domain-containing protein</fullName>
    </recommendedName>
</protein>
<evidence type="ECO:0000313" key="3">
    <source>
        <dbReference type="Proteomes" id="UP000037393"/>
    </source>
</evidence>
<dbReference type="Pfam" id="PF13116">
    <property type="entry name" value="YhdP"/>
    <property type="match status" value="1"/>
</dbReference>
<dbReference type="PANTHER" id="PTHR38690">
    <property type="entry name" value="PROTEASE-RELATED"/>
    <property type="match status" value="1"/>
</dbReference>
<proteinExistence type="predicted"/>
<name>A0A0L0GZP0_9ENTR</name>
<dbReference type="InterPro" id="IPR025263">
    <property type="entry name" value="YhdP_central"/>
</dbReference>
<comment type="caution">
    <text evidence="2">The sequence shown here is derived from an EMBL/GenBank/DDBJ whole genome shotgun (WGS) entry which is preliminary data.</text>
</comment>
<dbReference type="NCBIfam" id="TIGR02099">
    <property type="entry name" value="YhdP family protein"/>
    <property type="match status" value="1"/>
</dbReference>
<dbReference type="RefSeq" id="WP_049856775.1">
    <property type="nucleotide sequence ID" value="NZ_JNGI01000037.1"/>
</dbReference>
<evidence type="ECO:0000313" key="2">
    <source>
        <dbReference type="EMBL" id="KNC93943.1"/>
    </source>
</evidence>